<keyword evidence="2" id="KW-0809">Transit peptide</keyword>
<keyword evidence="10" id="KW-1133">Transmembrane helix</keyword>
<feature type="region of interest" description="Disordered" evidence="9">
    <location>
        <begin position="309"/>
        <end position="340"/>
    </location>
</feature>
<dbReference type="AlphaFoldDB" id="A0AAV2QBT5"/>
<evidence type="ECO:0000256" key="7">
    <source>
        <dbReference type="ARBA" id="ARBA00039448"/>
    </source>
</evidence>
<keyword evidence="10" id="KW-0812">Transmembrane</keyword>
<dbReference type="SMART" id="SM00978">
    <property type="entry name" value="Tim44"/>
    <property type="match status" value="1"/>
</dbReference>
<proteinExistence type="inferred from homology"/>
<evidence type="ECO:0000259" key="11">
    <source>
        <dbReference type="SMART" id="SM00978"/>
    </source>
</evidence>
<dbReference type="PANTHER" id="PTHR28554">
    <property type="entry name" value="39S RIBOSOMAL PROTEIN L45, MITOCHONDRIAL"/>
    <property type="match status" value="1"/>
</dbReference>
<evidence type="ECO:0000256" key="8">
    <source>
        <dbReference type="ARBA" id="ARBA00043031"/>
    </source>
</evidence>
<reference evidence="12 13" key="1">
    <citation type="submission" date="2024-05" db="EMBL/GenBank/DDBJ databases">
        <authorList>
            <person name="Wallberg A."/>
        </authorList>
    </citation>
    <scope>NUCLEOTIDE SEQUENCE [LARGE SCALE GENOMIC DNA]</scope>
</reference>
<sequence length="340" mass="39655">MRRTVAARLLLKLFIFTIQTNRFMLLIFLPFKQYGQTGPERRAHTVLYGQICNFHPNQFGVNLKCKILRTKLVKKKKKNNVNIHFEKKPPKLLILGVLITNLWARGFKFLAFLVTSFFQYVNSLSNGKSLKSKISGLKRRRIFIKIHGSTSYIYMQYQLGEDIKKLLIKKTKKTYIILFRLNKQRLHQLVTERAYPLMVHKVKNKTIRWNFIKSLEPPHVVHVRNANIVTDDNIFAQVTIRFHTKQTLAIYDRFGRIQHGSEVVAKDVLEYVVFEKHIANTYGVWRIHDKIIPDWMPPRTPVRNTYRVEEEPVETEAAAPAPTEAASDVDQKEVVSVATA</sequence>
<dbReference type="Gene3D" id="3.10.450.240">
    <property type="match status" value="1"/>
</dbReference>
<dbReference type="Pfam" id="PF04280">
    <property type="entry name" value="Tim44"/>
    <property type="match status" value="1"/>
</dbReference>
<protein>
    <recommendedName>
        <fullName evidence="7">Large ribosomal subunit protein mL45</fullName>
    </recommendedName>
    <alternativeName>
        <fullName evidence="8">39S ribosomal protein L45, mitochondrial</fullName>
    </alternativeName>
</protein>
<keyword evidence="13" id="KW-1185">Reference proteome</keyword>
<dbReference type="PANTHER" id="PTHR28554:SF1">
    <property type="entry name" value="LARGE RIBOSOMAL SUBUNIT PROTEIN ML45"/>
    <property type="match status" value="1"/>
</dbReference>
<evidence type="ECO:0000313" key="12">
    <source>
        <dbReference type="EMBL" id="CAL4078394.1"/>
    </source>
</evidence>
<dbReference type="InterPro" id="IPR032710">
    <property type="entry name" value="NTF2-like_dom_sf"/>
</dbReference>
<dbReference type="GO" id="GO:1990904">
    <property type="term" value="C:ribonucleoprotein complex"/>
    <property type="evidence" value="ECO:0007669"/>
    <property type="project" value="UniProtKB-KW"/>
</dbReference>
<dbReference type="InterPro" id="IPR051975">
    <property type="entry name" value="mtLSU_mL45"/>
</dbReference>
<feature type="domain" description="Tim44-like" evidence="11">
    <location>
        <begin position="148"/>
        <end position="292"/>
    </location>
</feature>
<evidence type="ECO:0000256" key="1">
    <source>
        <dbReference type="ARBA" id="ARBA00004173"/>
    </source>
</evidence>
<evidence type="ECO:0000256" key="9">
    <source>
        <dbReference type="SAM" id="MobiDB-lite"/>
    </source>
</evidence>
<evidence type="ECO:0000256" key="3">
    <source>
        <dbReference type="ARBA" id="ARBA00022980"/>
    </source>
</evidence>
<evidence type="ECO:0000313" key="13">
    <source>
        <dbReference type="Proteomes" id="UP001497623"/>
    </source>
</evidence>
<evidence type="ECO:0000256" key="5">
    <source>
        <dbReference type="ARBA" id="ARBA00023274"/>
    </source>
</evidence>
<dbReference type="InterPro" id="IPR007379">
    <property type="entry name" value="Tim44-like_dom"/>
</dbReference>
<dbReference type="GO" id="GO:0005840">
    <property type="term" value="C:ribosome"/>
    <property type="evidence" value="ECO:0007669"/>
    <property type="project" value="UniProtKB-KW"/>
</dbReference>
<feature type="non-terminal residue" evidence="12">
    <location>
        <position position="340"/>
    </location>
</feature>
<dbReference type="EMBL" id="CAXKWB010005430">
    <property type="protein sequence ID" value="CAL4078394.1"/>
    <property type="molecule type" value="Genomic_DNA"/>
</dbReference>
<keyword evidence="5" id="KW-0687">Ribonucleoprotein</keyword>
<dbReference type="SUPFAM" id="SSF54427">
    <property type="entry name" value="NTF2-like"/>
    <property type="match status" value="1"/>
</dbReference>
<feature type="transmembrane region" description="Helical" evidence="10">
    <location>
        <begin position="9"/>
        <end position="31"/>
    </location>
</feature>
<gene>
    <name evidence="12" type="ORF">MNOR_LOCUS10637</name>
</gene>
<keyword evidence="3" id="KW-0689">Ribosomal protein</keyword>
<comment type="subcellular location">
    <subcellularLocation>
        <location evidence="1">Mitochondrion</location>
    </subcellularLocation>
</comment>
<dbReference type="GO" id="GO:0005739">
    <property type="term" value="C:mitochondrion"/>
    <property type="evidence" value="ECO:0007669"/>
    <property type="project" value="UniProtKB-SubCell"/>
</dbReference>
<evidence type="ECO:0000256" key="10">
    <source>
        <dbReference type="SAM" id="Phobius"/>
    </source>
</evidence>
<name>A0AAV2QBT5_MEGNR</name>
<keyword evidence="10" id="KW-0472">Membrane</keyword>
<keyword evidence="4" id="KW-0496">Mitochondrion</keyword>
<evidence type="ECO:0000256" key="6">
    <source>
        <dbReference type="ARBA" id="ARBA00038073"/>
    </source>
</evidence>
<dbReference type="Proteomes" id="UP001497623">
    <property type="component" value="Unassembled WGS sequence"/>
</dbReference>
<evidence type="ECO:0000256" key="2">
    <source>
        <dbReference type="ARBA" id="ARBA00022946"/>
    </source>
</evidence>
<feature type="compositionally biased region" description="Low complexity" evidence="9">
    <location>
        <begin position="315"/>
        <end position="326"/>
    </location>
</feature>
<comment type="similarity">
    <text evidence="6">Belongs to the mitochondrion-specific ribosomal protein mL45 family.</text>
</comment>
<accession>A0AAV2QBT5</accession>
<organism evidence="12 13">
    <name type="scientific">Meganyctiphanes norvegica</name>
    <name type="common">Northern krill</name>
    <name type="synonym">Thysanopoda norvegica</name>
    <dbReference type="NCBI Taxonomy" id="48144"/>
    <lineage>
        <taxon>Eukaryota</taxon>
        <taxon>Metazoa</taxon>
        <taxon>Ecdysozoa</taxon>
        <taxon>Arthropoda</taxon>
        <taxon>Crustacea</taxon>
        <taxon>Multicrustacea</taxon>
        <taxon>Malacostraca</taxon>
        <taxon>Eumalacostraca</taxon>
        <taxon>Eucarida</taxon>
        <taxon>Euphausiacea</taxon>
        <taxon>Euphausiidae</taxon>
        <taxon>Meganyctiphanes</taxon>
    </lineage>
</organism>
<comment type="caution">
    <text evidence="12">The sequence shown here is derived from an EMBL/GenBank/DDBJ whole genome shotgun (WGS) entry which is preliminary data.</text>
</comment>
<evidence type="ECO:0000256" key="4">
    <source>
        <dbReference type="ARBA" id="ARBA00023128"/>
    </source>
</evidence>